<reference evidence="2" key="1">
    <citation type="journal article" date="2019" name="Int. J. Syst. Evol. Microbiol.">
        <title>The Global Catalogue of Microorganisms (GCM) 10K type strain sequencing project: providing services to taxonomists for standard genome sequencing and annotation.</title>
        <authorList>
            <consortium name="The Broad Institute Genomics Platform"/>
            <consortium name="The Broad Institute Genome Sequencing Center for Infectious Disease"/>
            <person name="Wu L."/>
            <person name="Ma J."/>
        </authorList>
    </citation>
    <scope>NUCLEOTIDE SEQUENCE [LARGE SCALE GENOMIC DNA]</scope>
    <source>
        <strain evidence="2">JCM 14560</strain>
    </source>
</reference>
<accession>A0ABP5LY16</accession>
<organism evidence="1 2">
    <name type="scientific">Kitasatospora kazusensis</name>
    <dbReference type="NCBI Taxonomy" id="407974"/>
    <lineage>
        <taxon>Bacteria</taxon>
        <taxon>Bacillati</taxon>
        <taxon>Actinomycetota</taxon>
        <taxon>Actinomycetes</taxon>
        <taxon>Kitasatosporales</taxon>
        <taxon>Streptomycetaceae</taxon>
        <taxon>Kitasatospora</taxon>
    </lineage>
</organism>
<dbReference type="Gene3D" id="3.40.50.300">
    <property type="entry name" value="P-loop containing nucleotide triphosphate hydrolases"/>
    <property type="match status" value="1"/>
</dbReference>
<gene>
    <name evidence="1" type="ORF">GCM10009760_53090</name>
</gene>
<comment type="caution">
    <text evidence="1">The sequence shown here is derived from an EMBL/GenBank/DDBJ whole genome shotgun (WGS) entry which is preliminary data.</text>
</comment>
<dbReference type="Proteomes" id="UP001422759">
    <property type="component" value="Unassembled WGS sequence"/>
</dbReference>
<dbReference type="RefSeq" id="WP_344468493.1">
    <property type="nucleotide sequence ID" value="NZ_BAAANT010000041.1"/>
</dbReference>
<proteinExistence type="predicted"/>
<name>A0ABP5LY16_9ACTN</name>
<sequence>MNTTHSPLPVGPVDQLLAQAALDPRTRPTVAGPQTFEDTLAVLTDLWEAMQLRSRRALPAAPRRPQLQPGPPRVVMVDEGALLIGQSRSGKQSPEVARLIRELLAVGRTTRIND</sequence>
<keyword evidence="2" id="KW-1185">Reference proteome</keyword>
<dbReference type="EMBL" id="BAAANT010000041">
    <property type="protein sequence ID" value="GAA2154300.1"/>
    <property type="molecule type" value="Genomic_DNA"/>
</dbReference>
<evidence type="ECO:0000313" key="1">
    <source>
        <dbReference type="EMBL" id="GAA2154300.1"/>
    </source>
</evidence>
<dbReference type="InterPro" id="IPR027417">
    <property type="entry name" value="P-loop_NTPase"/>
</dbReference>
<evidence type="ECO:0000313" key="2">
    <source>
        <dbReference type="Proteomes" id="UP001422759"/>
    </source>
</evidence>
<protein>
    <submittedName>
        <fullName evidence="1">Uncharacterized protein</fullName>
    </submittedName>
</protein>